<dbReference type="SUPFAM" id="SSF48452">
    <property type="entry name" value="TPR-like"/>
    <property type="match status" value="1"/>
</dbReference>
<dbReference type="InterPro" id="IPR019734">
    <property type="entry name" value="TPR_rpt"/>
</dbReference>
<dbReference type="SMART" id="SM00028">
    <property type="entry name" value="TPR"/>
    <property type="match status" value="3"/>
</dbReference>
<dbReference type="EMBL" id="FRAM01000001">
    <property type="protein sequence ID" value="SHJ89229.1"/>
    <property type="molecule type" value="Genomic_DNA"/>
</dbReference>
<dbReference type="GO" id="GO:0006355">
    <property type="term" value="P:regulation of DNA-templated transcription"/>
    <property type="evidence" value="ECO:0007669"/>
    <property type="project" value="InterPro"/>
</dbReference>
<dbReference type="PROSITE" id="PS50043">
    <property type="entry name" value="HTH_LUXR_2"/>
    <property type="match status" value="1"/>
</dbReference>
<name>A0A1M6N0G4_9FLAO</name>
<protein>
    <submittedName>
        <fullName evidence="6">Regulatory protein, luxR family</fullName>
    </submittedName>
</protein>
<evidence type="ECO:0000256" key="4">
    <source>
        <dbReference type="SAM" id="Phobius"/>
    </source>
</evidence>
<dbReference type="SMART" id="SM00421">
    <property type="entry name" value="HTH_LUXR"/>
    <property type="match status" value="1"/>
</dbReference>
<dbReference type="InterPro" id="IPR000792">
    <property type="entry name" value="Tscrpt_reg_LuxR_C"/>
</dbReference>
<keyword evidence="2" id="KW-0238">DNA-binding</keyword>
<dbReference type="Gene3D" id="1.25.40.10">
    <property type="entry name" value="Tetratricopeptide repeat domain"/>
    <property type="match status" value="2"/>
</dbReference>
<evidence type="ECO:0000256" key="3">
    <source>
        <dbReference type="ARBA" id="ARBA00023163"/>
    </source>
</evidence>
<keyword evidence="4" id="KW-0472">Membrane</keyword>
<feature type="domain" description="HTH luxR-type" evidence="5">
    <location>
        <begin position="328"/>
        <end position="390"/>
    </location>
</feature>
<dbReference type="PRINTS" id="PR00038">
    <property type="entry name" value="HTHLUXR"/>
</dbReference>
<keyword evidence="4" id="KW-1133">Transmembrane helix</keyword>
<gene>
    <name evidence="6" type="ORF">SAMN05444371_0100</name>
</gene>
<dbReference type="SUPFAM" id="SSF46894">
    <property type="entry name" value="C-terminal effector domain of the bipartite response regulators"/>
    <property type="match status" value="1"/>
</dbReference>
<evidence type="ECO:0000313" key="7">
    <source>
        <dbReference type="Proteomes" id="UP000184498"/>
    </source>
</evidence>
<evidence type="ECO:0000259" key="5">
    <source>
        <dbReference type="PROSITE" id="PS50043"/>
    </source>
</evidence>
<keyword evidence="4" id="KW-0812">Transmembrane</keyword>
<dbReference type="Proteomes" id="UP000184498">
    <property type="component" value="Unassembled WGS sequence"/>
</dbReference>
<dbReference type="InterPro" id="IPR011990">
    <property type="entry name" value="TPR-like_helical_dom_sf"/>
</dbReference>
<dbReference type="STRING" id="216903.SAMN05444371_0100"/>
<keyword evidence="3" id="KW-0804">Transcription</keyword>
<evidence type="ECO:0000256" key="2">
    <source>
        <dbReference type="ARBA" id="ARBA00023125"/>
    </source>
</evidence>
<dbReference type="InterPro" id="IPR036388">
    <property type="entry name" value="WH-like_DNA-bd_sf"/>
</dbReference>
<evidence type="ECO:0000256" key="1">
    <source>
        <dbReference type="ARBA" id="ARBA00023015"/>
    </source>
</evidence>
<dbReference type="Pfam" id="PF00196">
    <property type="entry name" value="GerE"/>
    <property type="match status" value="1"/>
</dbReference>
<organism evidence="6 7">
    <name type="scientific">Epilithonimonas mollis</name>
    <dbReference type="NCBI Taxonomy" id="216903"/>
    <lineage>
        <taxon>Bacteria</taxon>
        <taxon>Pseudomonadati</taxon>
        <taxon>Bacteroidota</taxon>
        <taxon>Flavobacteriia</taxon>
        <taxon>Flavobacteriales</taxon>
        <taxon>Weeksellaceae</taxon>
        <taxon>Chryseobacterium group</taxon>
        <taxon>Epilithonimonas</taxon>
    </lineage>
</organism>
<dbReference type="GO" id="GO:0003677">
    <property type="term" value="F:DNA binding"/>
    <property type="evidence" value="ECO:0007669"/>
    <property type="project" value="UniProtKB-KW"/>
</dbReference>
<keyword evidence="1" id="KW-0805">Transcription regulation</keyword>
<accession>A0A1M6N0G4</accession>
<dbReference type="InterPro" id="IPR016032">
    <property type="entry name" value="Sig_transdc_resp-reg_C-effctor"/>
</dbReference>
<sequence length="390" mass="45805">MDSVEEEVIQNNRAGNYRLSQKKLSDILLAGKLTKQEKAYILFFLAGTYRSVGDYMMCIDNLNKSRALLKGFPDDNVLRMRIEYELAFVYFDNNDFQKSKQVMERIASQKYKSPIPEDQSYILMQEGYLLLLQNKFEAAEIKYKLALDIMKSVSHCNLPTVYVKMMTLYSKKKNIQKAEEVYRKSMQISDSCNILKYKIFAASEMERIYKENKLFGKAYLISSALDSLRRLENLNTTVSEMHIVDKVYTEKGQVKKEESDILRRTILLVMVIFLSILIAFYFYKKSKRIKNDKLKIQEAMDQMKYEIGSANNISENNYFNSNRYFFLDSENLTDRQKELLIHMADGLSNKEIADKLFISESTVKYHIKNIYAILNISDRKDFFKKLTEKI</sequence>
<dbReference type="Gene3D" id="1.10.10.10">
    <property type="entry name" value="Winged helix-like DNA-binding domain superfamily/Winged helix DNA-binding domain"/>
    <property type="match status" value="1"/>
</dbReference>
<dbReference type="PANTHER" id="PTHR44688:SF16">
    <property type="entry name" value="DNA-BINDING TRANSCRIPTIONAL ACTIVATOR DEVR_DOSR"/>
    <property type="match status" value="1"/>
</dbReference>
<keyword evidence="7" id="KW-1185">Reference proteome</keyword>
<dbReference type="AlphaFoldDB" id="A0A1M6N0G4"/>
<evidence type="ECO:0000313" key="6">
    <source>
        <dbReference type="EMBL" id="SHJ89229.1"/>
    </source>
</evidence>
<dbReference type="CDD" id="cd06170">
    <property type="entry name" value="LuxR_C_like"/>
    <property type="match status" value="1"/>
</dbReference>
<feature type="transmembrane region" description="Helical" evidence="4">
    <location>
        <begin position="265"/>
        <end position="283"/>
    </location>
</feature>
<dbReference type="RefSeq" id="WP_221405643.1">
    <property type="nucleotide sequence ID" value="NZ_FRAM01000001.1"/>
</dbReference>
<dbReference type="PANTHER" id="PTHR44688">
    <property type="entry name" value="DNA-BINDING TRANSCRIPTIONAL ACTIVATOR DEVR_DOSR"/>
    <property type="match status" value="1"/>
</dbReference>
<proteinExistence type="predicted"/>
<reference evidence="7" key="1">
    <citation type="submission" date="2016-11" db="EMBL/GenBank/DDBJ databases">
        <authorList>
            <person name="Varghese N."/>
            <person name="Submissions S."/>
        </authorList>
    </citation>
    <scope>NUCLEOTIDE SEQUENCE [LARGE SCALE GENOMIC DNA]</scope>
    <source>
        <strain evidence="7">DSM 18016</strain>
    </source>
</reference>